<protein>
    <submittedName>
        <fullName evidence="1">Uncharacterized protein</fullName>
    </submittedName>
</protein>
<dbReference type="Proteomes" id="UP000254640">
    <property type="component" value="Unassembled WGS sequence"/>
</dbReference>
<sequence>MTVEEIKAGLPFRTVLFGRVYFLIIFNRFDSCLPQYPAQKTTETDTVTDG</sequence>
<organism evidence="1 2">
    <name type="scientific">Enterobacter agglomerans</name>
    <name type="common">Erwinia herbicola</name>
    <name type="synonym">Pantoea agglomerans</name>
    <dbReference type="NCBI Taxonomy" id="549"/>
    <lineage>
        <taxon>Bacteria</taxon>
        <taxon>Pseudomonadati</taxon>
        <taxon>Pseudomonadota</taxon>
        <taxon>Gammaproteobacteria</taxon>
        <taxon>Enterobacterales</taxon>
        <taxon>Erwiniaceae</taxon>
        <taxon>Pantoea</taxon>
        <taxon>Pantoea agglomerans group</taxon>
    </lineage>
</organism>
<reference evidence="1 2" key="1">
    <citation type="submission" date="2018-06" db="EMBL/GenBank/DDBJ databases">
        <authorList>
            <consortium name="Pathogen Informatics"/>
            <person name="Doyle S."/>
        </authorList>
    </citation>
    <scope>NUCLEOTIDE SEQUENCE [LARGE SCALE GENOMIC DNA]</scope>
    <source>
        <strain evidence="1 2">NCTC9381</strain>
    </source>
</reference>
<dbReference type="EMBL" id="UGSO01000002">
    <property type="protein sequence ID" value="SUE06797.1"/>
    <property type="molecule type" value="Genomic_DNA"/>
</dbReference>
<gene>
    <name evidence="1" type="ORF">NCTC9381_05660</name>
</gene>
<dbReference type="AlphaFoldDB" id="A0A379LS07"/>
<evidence type="ECO:0000313" key="1">
    <source>
        <dbReference type="EMBL" id="SUE06797.1"/>
    </source>
</evidence>
<name>A0A379LS07_ENTAG</name>
<evidence type="ECO:0000313" key="2">
    <source>
        <dbReference type="Proteomes" id="UP000254640"/>
    </source>
</evidence>
<accession>A0A379LS07</accession>
<proteinExistence type="predicted"/>
<keyword evidence="2" id="KW-1185">Reference proteome</keyword>